<dbReference type="NCBIfam" id="TIGR02961">
    <property type="entry name" value="allantoicase"/>
    <property type="match status" value="1"/>
</dbReference>
<dbReference type="InterPro" id="IPR011051">
    <property type="entry name" value="RmlC_Cupin_sf"/>
</dbReference>
<dbReference type="CDD" id="cd20298">
    <property type="entry name" value="cupin_UAH"/>
    <property type="match status" value="1"/>
</dbReference>
<comment type="catalytic activity">
    <reaction evidence="6">
        <text>(S)-ureidoglycolate = urea + glyoxylate</text>
        <dbReference type="Rhea" id="RHEA:11304"/>
        <dbReference type="ChEBI" id="CHEBI:16199"/>
        <dbReference type="ChEBI" id="CHEBI:36655"/>
        <dbReference type="ChEBI" id="CHEBI:57296"/>
        <dbReference type="EC" id="4.3.2.3"/>
    </reaction>
</comment>
<dbReference type="GO" id="GO:0050385">
    <property type="term" value="F:ureidoglycolate lyase activity"/>
    <property type="evidence" value="ECO:0007669"/>
    <property type="project" value="UniProtKB-EC"/>
</dbReference>
<dbReference type="InterPro" id="IPR005164">
    <property type="entry name" value="Allantoicase"/>
</dbReference>
<name>A0A286UGN0_9AGAM</name>
<dbReference type="InParanoid" id="A0A286UGN0"/>
<keyword evidence="3" id="KW-0659">Purine metabolism</keyword>
<dbReference type="HAMAP" id="MF_00813">
    <property type="entry name" value="Allantoicase"/>
    <property type="match status" value="1"/>
</dbReference>
<dbReference type="SUPFAM" id="SSF49785">
    <property type="entry name" value="Galactose-binding domain-like"/>
    <property type="match status" value="2"/>
</dbReference>
<evidence type="ECO:0000313" key="9">
    <source>
        <dbReference type="Proteomes" id="UP000217199"/>
    </source>
</evidence>
<dbReference type="InterPro" id="IPR047233">
    <property type="entry name" value="UAH_cupin"/>
</dbReference>
<proteinExistence type="inferred from homology"/>
<dbReference type="GO" id="GO:0006144">
    <property type="term" value="P:purine nucleobase metabolic process"/>
    <property type="evidence" value="ECO:0007669"/>
    <property type="project" value="UniProtKB-KW"/>
</dbReference>
<comment type="caution">
    <text evidence="8">The sequence shown here is derived from an EMBL/GenBank/DDBJ whole genome shotgun (WGS) entry which is preliminary data.</text>
</comment>
<dbReference type="Gene3D" id="2.60.120.260">
    <property type="entry name" value="Galactose-binding domain-like"/>
    <property type="match status" value="2"/>
</dbReference>
<accession>A0A286UGN0</accession>
<dbReference type="Pfam" id="PF04115">
    <property type="entry name" value="Ureidogly_lyase"/>
    <property type="match status" value="1"/>
</dbReference>
<dbReference type="OrthoDB" id="10266039at2759"/>
<dbReference type="GO" id="GO:0004848">
    <property type="term" value="F:ureidoglycolate hydrolase activity"/>
    <property type="evidence" value="ECO:0007669"/>
    <property type="project" value="InterPro"/>
</dbReference>
<reference evidence="8 9" key="1">
    <citation type="journal article" date="2017" name="Mol. Ecol.">
        <title>Comparative and population genomic landscape of Phellinus noxius: A hypervariable fungus causing root rot in trees.</title>
        <authorList>
            <person name="Chung C.L."/>
            <person name="Lee T.J."/>
            <person name="Akiba M."/>
            <person name="Lee H.H."/>
            <person name="Kuo T.H."/>
            <person name="Liu D."/>
            <person name="Ke H.M."/>
            <person name="Yokoi T."/>
            <person name="Roa M.B."/>
            <person name="Lu M.J."/>
            <person name="Chang Y.Y."/>
            <person name="Ann P.J."/>
            <person name="Tsai J.N."/>
            <person name="Chen C.Y."/>
            <person name="Tzean S.S."/>
            <person name="Ota Y."/>
            <person name="Hattori T."/>
            <person name="Sahashi N."/>
            <person name="Liou R.F."/>
            <person name="Kikuchi T."/>
            <person name="Tsai I.J."/>
        </authorList>
    </citation>
    <scope>NUCLEOTIDE SEQUENCE [LARGE SCALE GENOMIC DNA]</scope>
    <source>
        <strain evidence="8 9">FFPRI411160</strain>
    </source>
</reference>
<dbReference type="InterPro" id="IPR024060">
    <property type="entry name" value="Ureidoglycolate_lyase_dom_sf"/>
</dbReference>
<dbReference type="Proteomes" id="UP000217199">
    <property type="component" value="Unassembled WGS sequence"/>
</dbReference>
<keyword evidence="4" id="KW-0378">Hydrolase</keyword>
<evidence type="ECO:0000313" key="8">
    <source>
        <dbReference type="EMBL" id="PAV18780.1"/>
    </source>
</evidence>
<evidence type="ECO:0000256" key="4">
    <source>
        <dbReference type="ARBA" id="ARBA00022801"/>
    </source>
</evidence>
<evidence type="ECO:0000256" key="1">
    <source>
        <dbReference type="ARBA" id="ARBA00009242"/>
    </source>
</evidence>
<protein>
    <submittedName>
        <fullName evidence="8">Allantoicase</fullName>
    </submittedName>
</protein>
<dbReference type="InterPro" id="IPR015908">
    <property type="entry name" value="Allantoicase_dom"/>
</dbReference>
<dbReference type="FunCoup" id="A0A286UGN0">
    <property type="interactions" value="41"/>
</dbReference>
<evidence type="ECO:0000256" key="5">
    <source>
        <dbReference type="ARBA" id="ARBA00023239"/>
    </source>
</evidence>
<feature type="domain" description="Allantoicase" evidence="7">
    <location>
        <begin position="195"/>
        <end position="335"/>
    </location>
</feature>
<evidence type="ECO:0000259" key="7">
    <source>
        <dbReference type="Pfam" id="PF03561"/>
    </source>
</evidence>
<evidence type="ECO:0000256" key="3">
    <source>
        <dbReference type="ARBA" id="ARBA00022631"/>
    </source>
</evidence>
<comment type="similarity">
    <text evidence="1">Belongs to the allantoicase family.</text>
</comment>
<dbReference type="SUPFAM" id="SSF51182">
    <property type="entry name" value="RmlC-like cupins"/>
    <property type="match status" value="1"/>
</dbReference>
<dbReference type="Pfam" id="PF03561">
    <property type="entry name" value="Allantoicase"/>
    <property type="match status" value="2"/>
</dbReference>
<keyword evidence="5" id="KW-0456">Lyase</keyword>
<dbReference type="Gene3D" id="2.60.120.480">
    <property type="entry name" value="Ureidoglycolate hydrolase"/>
    <property type="match status" value="1"/>
</dbReference>
<dbReference type="FunFam" id="2.60.120.260:FF:000059">
    <property type="entry name" value="Probable allantoicase"/>
    <property type="match status" value="1"/>
</dbReference>
<gene>
    <name evidence="8" type="ORF">PNOK_0562300</name>
</gene>
<dbReference type="EMBL" id="NBII01000005">
    <property type="protein sequence ID" value="PAV18780.1"/>
    <property type="molecule type" value="Genomic_DNA"/>
</dbReference>
<dbReference type="STRING" id="2282107.A0A286UGN0"/>
<sequence length="584" mass="63416">MVFETIPLDGFASAFGTETEISSVALGGKVIDVSDEFFAEAENLIKVEPPPSLKGQFGPNGALYSGWETRRHNPSYDWCIIKFGTSGVISGFDIDTTHFNGNEAPEASVQVLLDLNDNPPSADDSRWTEILPKVPLGPSSRHLFKIPRTTEKYNYVKLNMYPDGGIARFRVYGLIDAIFPANADEIVDLAHVFSGGRAVFVSDQHFGVGSNLLLPGRGKDMGDGWETKRSRAKGHKDWVIIKLGAPGLLEKTEIDTAHFKGNFPESCELHALNSSDVVPSVEESSWTSILPRTKLGPHAQHYFDLENVKDKIYTHVRVTIYPDGGIKRVRLLGKRASAAETTHDTATAALTDQKSITGVNNNFNDDVTAKSSLTLVAEYLSVEAFKSFGHVVQAFADGDTTPKGVKVTPANQGSANKFHKLAPIISNYPPSLTSATSGLSVYRCLPLGFDFLKDYNEKGPGWEIKLLERHPYTNQAFVPMGVGSGEGMKGPDALSKTGRMYLVVVAKNGADEKPDLGTLKAFIAGAGQAIVYDVGVWHHPMVALETTMDFTCVETQIGDGSKVDCEILDLDGAEGYPTVKIVPF</sequence>
<dbReference type="GO" id="GO:0000256">
    <property type="term" value="P:allantoin catabolic process"/>
    <property type="evidence" value="ECO:0007669"/>
    <property type="project" value="InterPro"/>
</dbReference>
<evidence type="ECO:0000256" key="2">
    <source>
        <dbReference type="ARBA" id="ARBA00011738"/>
    </source>
</evidence>
<dbReference type="AlphaFoldDB" id="A0A286UGN0"/>
<keyword evidence="9" id="KW-1185">Reference proteome</keyword>
<dbReference type="GO" id="GO:0004037">
    <property type="term" value="F:allantoicase activity"/>
    <property type="evidence" value="ECO:0007669"/>
    <property type="project" value="InterPro"/>
</dbReference>
<comment type="subunit">
    <text evidence="2">Homodimer.</text>
</comment>
<dbReference type="PANTHER" id="PTHR12045:SF3">
    <property type="entry name" value="INACTIVE ALLANTOICASE-RELATED"/>
    <property type="match status" value="1"/>
</dbReference>
<organism evidence="8 9">
    <name type="scientific">Pyrrhoderma noxium</name>
    <dbReference type="NCBI Taxonomy" id="2282107"/>
    <lineage>
        <taxon>Eukaryota</taxon>
        <taxon>Fungi</taxon>
        <taxon>Dikarya</taxon>
        <taxon>Basidiomycota</taxon>
        <taxon>Agaricomycotina</taxon>
        <taxon>Agaricomycetes</taxon>
        <taxon>Hymenochaetales</taxon>
        <taxon>Hymenochaetaceae</taxon>
        <taxon>Pyrrhoderma</taxon>
    </lineage>
</organism>
<dbReference type="InterPro" id="IPR007247">
    <property type="entry name" value="Ureidogly_lyase"/>
</dbReference>
<dbReference type="PANTHER" id="PTHR12045">
    <property type="entry name" value="ALLANTOICASE"/>
    <property type="match status" value="1"/>
</dbReference>
<evidence type="ECO:0000256" key="6">
    <source>
        <dbReference type="ARBA" id="ARBA00047684"/>
    </source>
</evidence>
<dbReference type="InterPro" id="IPR008979">
    <property type="entry name" value="Galactose-bd-like_sf"/>
</dbReference>
<feature type="domain" description="Allantoicase" evidence="7">
    <location>
        <begin position="27"/>
        <end position="173"/>
    </location>
</feature>